<evidence type="ECO:0000313" key="1">
    <source>
        <dbReference type="EMBL" id="MBB6093989.1"/>
    </source>
</evidence>
<organism evidence="1 2">
    <name type="scientific">Povalibacter uvarum</name>
    <dbReference type="NCBI Taxonomy" id="732238"/>
    <lineage>
        <taxon>Bacteria</taxon>
        <taxon>Pseudomonadati</taxon>
        <taxon>Pseudomonadota</taxon>
        <taxon>Gammaproteobacteria</taxon>
        <taxon>Steroidobacterales</taxon>
        <taxon>Steroidobacteraceae</taxon>
        <taxon>Povalibacter</taxon>
    </lineage>
</organism>
<name>A0A841HNS3_9GAMM</name>
<keyword evidence="2" id="KW-1185">Reference proteome</keyword>
<sequence length="61" mass="6825">MSPDTDASTQLKVYTTEDGRTIIEQSSSAAIVLSADQILTVINELRVCYDYCAAWKEPRQQ</sequence>
<reference evidence="1 2" key="1">
    <citation type="submission" date="2020-08" db="EMBL/GenBank/DDBJ databases">
        <title>Genomic Encyclopedia of Type Strains, Phase IV (KMG-IV): sequencing the most valuable type-strain genomes for metagenomic binning, comparative biology and taxonomic classification.</title>
        <authorList>
            <person name="Goeker M."/>
        </authorList>
    </citation>
    <scope>NUCLEOTIDE SEQUENCE [LARGE SCALE GENOMIC DNA]</scope>
    <source>
        <strain evidence="1 2">DSM 26723</strain>
    </source>
</reference>
<comment type="caution">
    <text evidence="1">The sequence shown here is derived from an EMBL/GenBank/DDBJ whole genome shotgun (WGS) entry which is preliminary data.</text>
</comment>
<dbReference type="AlphaFoldDB" id="A0A841HNS3"/>
<proteinExistence type="predicted"/>
<dbReference type="RefSeq" id="WP_184332857.1">
    <property type="nucleotide sequence ID" value="NZ_JACHHZ010000003.1"/>
</dbReference>
<accession>A0A841HNS3</accession>
<protein>
    <submittedName>
        <fullName evidence="1">Uncharacterized protein</fullName>
    </submittedName>
</protein>
<evidence type="ECO:0000313" key="2">
    <source>
        <dbReference type="Proteomes" id="UP000588068"/>
    </source>
</evidence>
<dbReference type="EMBL" id="JACHHZ010000003">
    <property type="protein sequence ID" value="MBB6093989.1"/>
    <property type="molecule type" value="Genomic_DNA"/>
</dbReference>
<gene>
    <name evidence="1" type="ORF">HNQ60_002870</name>
</gene>
<dbReference type="Proteomes" id="UP000588068">
    <property type="component" value="Unassembled WGS sequence"/>
</dbReference>